<reference evidence="1" key="1">
    <citation type="submission" date="2025-08" db="UniProtKB">
        <authorList>
            <consortium name="Ensembl"/>
        </authorList>
    </citation>
    <scope>IDENTIFICATION</scope>
</reference>
<dbReference type="AlphaFoldDB" id="A0A3B3RC42"/>
<dbReference type="Proteomes" id="UP000261540">
    <property type="component" value="Unplaced"/>
</dbReference>
<dbReference type="Ensembl" id="ENSPKIT00000040380.1">
    <property type="protein sequence ID" value="ENSPKIP00000015904.1"/>
    <property type="gene ID" value="ENSPKIG00000002440.1"/>
</dbReference>
<proteinExistence type="predicted"/>
<evidence type="ECO:0000313" key="2">
    <source>
        <dbReference type="Proteomes" id="UP000261540"/>
    </source>
</evidence>
<sequence>VVPLPIVDLLVDGLGLGGARAHHLHGEEVHLKGLGVLVVLGLLGFAVAEQQQAVGFCGTEVEGDGACLLGVPLVQRDEGLRKITVDGALRDIACELWDTHKGKTQQNLYKGVSGPCI</sequence>
<dbReference type="GeneTree" id="ENSGT00940000177029"/>
<name>A0A3B3RC42_9TELE</name>
<protein>
    <submittedName>
        <fullName evidence="1">Uncharacterized protein</fullName>
    </submittedName>
</protein>
<organism evidence="1 2">
    <name type="scientific">Paramormyrops kingsleyae</name>
    <dbReference type="NCBI Taxonomy" id="1676925"/>
    <lineage>
        <taxon>Eukaryota</taxon>
        <taxon>Metazoa</taxon>
        <taxon>Chordata</taxon>
        <taxon>Craniata</taxon>
        <taxon>Vertebrata</taxon>
        <taxon>Euteleostomi</taxon>
        <taxon>Actinopterygii</taxon>
        <taxon>Neopterygii</taxon>
        <taxon>Teleostei</taxon>
        <taxon>Osteoglossocephala</taxon>
        <taxon>Osteoglossomorpha</taxon>
        <taxon>Osteoglossiformes</taxon>
        <taxon>Mormyridae</taxon>
        <taxon>Paramormyrops</taxon>
    </lineage>
</organism>
<accession>A0A3B3RC42</accession>
<evidence type="ECO:0000313" key="1">
    <source>
        <dbReference type="Ensembl" id="ENSPKIP00000015904.1"/>
    </source>
</evidence>
<keyword evidence="2" id="KW-1185">Reference proteome</keyword>
<reference evidence="1" key="2">
    <citation type="submission" date="2025-09" db="UniProtKB">
        <authorList>
            <consortium name="Ensembl"/>
        </authorList>
    </citation>
    <scope>IDENTIFICATION</scope>
</reference>